<organism evidence="4 5">
    <name type="scientific">Enterococcus hirae</name>
    <dbReference type="NCBI Taxonomy" id="1354"/>
    <lineage>
        <taxon>Bacteria</taxon>
        <taxon>Bacillati</taxon>
        <taxon>Bacillota</taxon>
        <taxon>Bacilli</taxon>
        <taxon>Lactobacillales</taxon>
        <taxon>Enterococcaceae</taxon>
        <taxon>Enterococcus</taxon>
    </lineage>
</organism>
<comment type="similarity">
    <text evidence="1">Belongs to the DnaB/DnaD family.</text>
</comment>
<dbReference type="Pfam" id="PF07261">
    <property type="entry name" value="DnaB_2"/>
    <property type="match status" value="1"/>
</dbReference>
<dbReference type="Proteomes" id="UP000253498">
    <property type="component" value="Unassembled WGS sequence"/>
</dbReference>
<evidence type="ECO:0000256" key="1">
    <source>
        <dbReference type="ARBA" id="ARBA00093462"/>
    </source>
</evidence>
<reference evidence="4 5" key="1">
    <citation type="submission" date="2015-06" db="EMBL/GenBank/DDBJ databases">
        <title>The Genome Sequence of Enterococcus hirae 88EA1.</title>
        <authorList>
            <consortium name="The Broad Institute Genomics Platform"/>
            <consortium name="The Broad Institute Genome Sequencing Center for Infectious Disease"/>
            <person name="Earl A.M."/>
            <person name="Van Tyne D."/>
            <person name="Lebreton F."/>
            <person name="Saavedra J.T."/>
            <person name="Gilmore M.S."/>
            <person name="Manson McGuire A."/>
            <person name="Clock S."/>
            <person name="Crupain M."/>
            <person name="Rangan U."/>
            <person name="Young S."/>
            <person name="Abouelleil A."/>
            <person name="Cao P."/>
            <person name="Chapman S.B."/>
            <person name="Griggs A."/>
            <person name="Priest M."/>
            <person name="Shea T."/>
            <person name="Wortman J."/>
            <person name="Nusbaum C."/>
            <person name="Birren B."/>
        </authorList>
    </citation>
    <scope>NUCLEOTIDE SEQUENCE [LARGE SCALE GENOMIC DNA]</scope>
    <source>
        <strain evidence="4 5">88EA1</strain>
    </source>
</reference>
<dbReference type="Gene3D" id="1.10.10.630">
    <property type="entry name" value="DnaD domain-like"/>
    <property type="match status" value="1"/>
</dbReference>
<evidence type="ECO:0000313" key="5">
    <source>
        <dbReference type="Proteomes" id="UP000253498"/>
    </source>
</evidence>
<dbReference type="AlphaFoldDB" id="A0AB37IGC7"/>
<feature type="compositionally biased region" description="Acidic residues" evidence="2">
    <location>
        <begin position="252"/>
        <end position="261"/>
    </location>
</feature>
<evidence type="ECO:0000256" key="2">
    <source>
        <dbReference type="SAM" id="MobiDB-lite"/>
    </source>
</evidence>
<protein>
    <recommendedName>
        <fullName evidence="3">DnaB/C C-terminal domain-containing protein</fullName>
    </recommendedName>
</protein>
<dbReference type="EMBL" id="LESJ01000014">
    <property type="protein sequence ID" value="RBT65965.1"/>
    <property type="molecule type" value="Genomic_DNA"/>
</dbReference>
<proteinExistence type="inferred from homology"/>
<gene>
    <name evidence="4" type="ORF">EB03_02899</name>
</gene>
<feature type="region of interest" description="Disordered" evidence="2">
    <location>
        <begin position="252"/>
        <end position="271"/>
    </location>
</feature>
<comment type="caution">
    <text evidence="4">The sequence shown here is derived from an EMBL/GenBank/DDBJ whole genome shotgun (WGS) entry which is preliminary data.</text>
</comment>
<dbReference type="InterPro" id="IPR034829">
    <property type="entry name" value="DnaD-like_sf"/>
</dbReference>
<dbReference type="InterPro" id="IPR006343">
    <property type="entry name" value="DnaB/C_C"/>
</dbReference>
<name>A0AB37IGC7_ENTHR</name>
<evidence type="ECO:0000259" key="3">
    <source>
        <dbReference type="Pfam" id="PF07261"/>
    </source>
</evidence>
<evidence type="ECO:0000313" key="4">
    <source>
        <dbReference type="EMBL" id="RBT65965.1"/>
    </source>
</evidence>
<dbReference type="RefSeq" id="WP_113821222.1">
    <property type="nucleotide sequence ID" value="NZ_KZ846571.1"/>
</dbReference>
<feature type="domain" description="DnaB/C C-terminal" evidence="3">
    <location>
        <begin position="190"/>
        <end position="252"/>
    </location>
</feature>
<accession>A0AB37IGC7</accession>
<sequence length="271" mass="30920">MANRRMFSNDIADTDKFLEMPPTSQSLYFHLGLKADDDGFVASPKKIARACSSSEEDLKILEDSKFIITFPSGVIVITDWQLNNYIRQDRYKPTIYVEEKKHLITTETKAYQYQENVGMSSGIPMVNQMATQYSIEQDSKEQNSIGQERLGQHRLAKHSKEQVSLVSADCTTRNEPTFDDCCGLYCEKHPLGNIDRSTLKRLYDEHGGAKLHEAILKTISNGEVQSPLAYITGILNDWKAKGLETLEDIRNEEEERQEEMSDWGFGDDMPF</sequence>